<feature type="transmembrane region" description="Helical" evidence="1">
    <location>
        <begin position="36"/>
        <end position="55"/>
    </location>
</feature>
<name>A0A6N8GL33_9MICC</name>
<evidence type="ECO:0000256" key="1">
    <source>
        <dbReference type="SAM" id="Phobius"/>
    </source>
</evidence>
<dbReference type="AlphaFoldDB" id="A0A6N8GL33"/>
<comment type="caution">
    <text evidence="2">The sequence shown here is derived from an EMBL/GenBank/DDBJ whole genome shotgun (WGS) entry which is preliminary data.</text>
</comment>
<dbReference type="Proteomes" id="UP000436989">
    <property type="component" value="Unassembled WGS sequence"/>
</dbReference>
<organism evidence="2 3">
    <name type="scientific">Kocuria sediminis</name>
    <dbReference type="NCBI Taxonomy" id="1038857"/>
    <lineage>
        <taxon>Bacteria</taxon>
        <taxon>Bacillati</taxon>
        <taxon>Actinomycetota</taxon>
        <taxon>Actinomycetes</taxon>
        <taxon>Micrococcales</taxon>
        <taxon>Micrococcaceae</taxon>
        <taxon>Kocuria</taxon>
    </lineage>
</organism>
<keyword evidence="1" id="KW-0472">Membrane</keyword>
<keyword evidence="1" id="KW-1133">Transmembrane helix</keyword>
<evidence type="ECO:0000313" key="2">
    <source>
        <dbReference type="EMBL" id="MUN63469.1"/>
    </source>
</evidence>
<gene>
    <name evidence="2" type="ORF">GMA12_10000</name>
</gene>
<evidence type="ECO:0000313" key="3">
    <source>
        <dbReference type="Proteomes" id="UP000436989"/>
    </source>
</evidence>
<sequence>MNDGKTPQPAGSPKEQLLAAVCLGGLLPLLSWLLDSHLVALVCSLALSFVISGLLRQRALLRRGTDPHTDPEPPTT</sequence>
<protein>
    <submittedName>
        <fullName evidence="2">Uncharacterized protein</fullName>
    </submittedName>
</protein>
<accession>A0A6N8GL33</accession>
<keyword evidence="1" id="KW-0812">Transmembrane</keyword>
<dbReference type="RefSeq" id="WP_156269377.1">
    <property type="nucleotide sequence ID" value="NZ_WOGU01000007.1"/>
</dbReference>
<keyword evidence="3" id="KW-1185">Reference proteome</keyword>
<reference evidence="2 3" key="1">
    <citation type="submission" date="2019-12" db="EMBL/GenBank/DDBJ databases">
        <authorList>
            <person name="Shi Y."/>
        </authorList>
    </citation>
    <scope>NUCLEOTIDE SEQUENCE [LARGE SCALE GENOMIC DNA]</scope>
    <source>
        <strain evidence="2 3">JCM 17929</strain>
    </source>
</reference>
<dbReference type="EMBL" id="WOGU01000007">
    <property type="protein sequence ID" value="MUN63469.1"/>
    <property type="molecule type" value="Genomic_DNA"/>
</dbReference>
<proteinExistence type="predicted"/>